<gene>
    <name evidence="19" type="ORF">D8780_03875</name>
</gene>
<dbReference type="InterPro" id="IPR013815">
    <property type="entry name" value="ATP_grasp_subdomain_1"/>
</dbReference>
<dbReference type="InterPro" id="IPR036637">
    <property type="entry name" value="Phosphohistidine_dom_sf"/>
</dbReference>
<dbReference type="NCBIfam" id="NF004531">
    <property type="entry name" value="PRK05878.1"/>
    <property type="match status" value="1"/>
</dbReference>
<feature type="binding site" evidence="14">
    <location>
        <position position="790"/>
    </location>
    <ligand>
        <name>substrate</name>
    </ligand>
</feature>
<name>A0A3L7JG66_9HYPH</name>
<feature type="domain" description="Pyruvate phosphate dikinase AMP/ATP-binding" evidence="17">
    <location>
        <begin position="29"/>
        <end position="65"/>
    </location>
</feature>
<dbReference type="SUPFAM" id="SSF52009">
    <property type="entry name" value="Phosphohistidine domain"/>
    <property type="match status" value="1"/>
</dbReference>
<evidence type="ECO:0000256" key="15">
    <source>
        <dbReference type="PIRSR" id="PIRSR000853-3"/>
    </source>
</evidence>
<dbReference type="Proteomes" id="UP000281094">
    <property type="component" value="Unassembled WGS sequence"/>
</dbReference>
<feature type="binding site" evidence="15">
    <location>
        <position position="791"/>
    </location>
    <ligand>
        <name>Mg(2+)</name>
        <dbReference type="ChEBI" id="CHEBI:18420"/>
    </ligand>
</feature>
<evidence type="ECO:0000256" key="11">
    <source>
        <dbReference type="ARBA" id="ARBA00022842"/>
    </source>
</evidence>
<feature type="binding site" evidence="14">
    <location>
        <position position="639"/>
    </location>
    <ligand>
        <name>substrate</name>
    </ligand>
</feature>
<dbReference type="Pfam" id="PF01326">
    <property type="entry name" value="PPDK_N"/>
    <property type="match status" value="3"/>
</dbReference>
<comment type="similarity">
    <text evidence="3 12">Belongs to the PEP-utilizing enzyme family.</text>
</comment>
<sequence>MKGGEVQAPQRYVYVFGAGEADGTAEMSDILGGKGANLAEMASLGLPVPPGFTLTTEVCQYFSRHRSVPDDLEDEVRKAMTSLEAMTGRRFGAAQHSLLLSVRSGARASMPGMMDTILNLGMNDLAVEALAEETGDGRFAWDSYRRFIQMYSDTVLRLDLEFFEEILEEEREKRGRSEDMEMTADDWKAVVARYLEFIEEELGEPFPQDVEIQLRGAIRAVLGSWMNPRAIAFRALHGLQEQEGTAVNIQAMVFGNRDDRSATGVCFTREPNTGEKTLYGEYLPRAQGEDVVSGLRTPLPLSAQQAHGHSGNGAECSMEVAFPDAYAELKAVAGRLEAHYGDMQDIEFTIESGQLYILQTRAAKRSAGAALRIAVEMADAGLIDRDDALLRIDPLSLVSLLHASIDPNAERDEIARGLPAAPGAACGQIVFSPDEAAELAERGKKIILVRTETSPEDIHGMSAAEGILTTRGGTTSHAAVVARGMGKPCVSGAGTLRVDYAAKTLSTMGRTFSEGDLITIDGTSGEVFAGGMTMRKPQLSEDFQTILQWADAARRMKVRTNIDVAGDADLARDFGAEGIGLCRTEHMFFEDGRILAMRQLILAETDRDRESALLTLLPSQRDDFIELFEQMAGFPVTIRLLDPPFHEFLPQSDEELQETADLLNVPVEKIEFRAETLLETNPMLGHRGVRVAISYPAIPEMQVRAIFEAAVEAGRRTGRQVKPEIMLPLVSLQREVDFVREIIDRVGREVMKETGASVEYTVGILIELPRAAVRARLIAESCDFFSFGTNDLTQTVFGISRDDAAQFLETYRQAGIVEANPFITLDVEGVGEMIKIACEKGRSVKADLMTGICGEHAGDPKSIEFCEQTGLDYVSCSPFRVPIARLAAAQAALRLKEQKTTES</sequence>
<dbReference type="PIRSF" id="PIRSF000853">
    <property type="entry name" value="PPDK"/>
    <property type="match status" value="1"/>
</dbReference>
<evidence type="ECO:0000256" key="9">
    <source>
        <dbReference type="ARBA" id="ARBA00022777"/>
    </source>
</evidence>
<evidence type="ECO:0000313" key="19">
    <source>
        <dbReference type="EMBL" id="RLQ87472.1"/>
    </source>
</evidence>
<evidence type="ECO:0000259" key="18">
    <source>
        <dbReference type="Pfam" id="PF02896"/>
    </source>
</evidence>
<dbReference type="Gene3D" id="1.20.80.30">
    <property type="match status" value="1"/>
</dbReference>
<dbReference type="GO" id="GO:0050242">
    <property type="term" value="F:pyruvate, phosphate dikinase activity"/>
    <property type="evidence" value="ECO:0007669"/>
    <property type="project" value="UniProtKB-UniRule"/>
</dbReference>
<dbReference type="PANTHER" id="PTHR22931:SF9">
    <property type="entry name" value="PYRUVATE, PHOSPHATE DIKINASE 1, CHLOROPLASTIC"/>
    <property type="match status" value="1"/>
</dbReference>
<dbReference type="Gene3D" id="1.10.189.10">
    <property type="entry name" value="Pyruvate Phosphate Dikinase, domain 2"/>
    <property type="match status" value="1"/>
</dbReference>
<dbReference type="InterPro" id="IPR015813">
    <property type="entry name" value="Pyrv/PenolPyrv_kinase-like_dom"/>
</dbReference>
<dbReference type="GO" id="GO:0005524">
    <property type="term" value="F:ATP binding"/>
    <property type="evidence" value="ECO:0007669"/>
    <property type="project" value="UniProtKB-UniRule"/>
</dbReference>
<organism evidence="19 20">
    <name type="scientific">Notoacmeibacter ruber</name>
    <dbReference type="NCBI Taxonomy" id="2670375"/>
    <lineage>
        <taxon>Bacteria</taxon>
        <taxon>Pseudomonadati</taxon>
        <taxon>Pseudomonadota</taxon>
        <taxon>Alphaproteobacteria</taxon>
        <taxon>Hyphomicrobiales</taxon>
        <taxon>Notoacmeibacteraceae</taxon>
        <taxon>Notoacmeibacter</taxon>
    </lineage>
</organism>
<dbReference type="InterPro" id="IPR040442">
    <property type="entry name" value="Pyrv_kinase-like_dom_sf"/>
</dbReference>
<dbReference type="EC" id="2.7.9.1" evidence="4 12"/>
<protein>
    <recommendedName>
        <fullName evidence="5 12">Pyruvate, phosphate dikinase</fullName>
        <ecNumber evidence="4 12">2.7.9.1</ecNumber>
    </recommendedName>
</protein>
<evidence type="ECO:0000256" key="10">
    <source>
        <dbReference type="ARBA" id="ARBA00022840"/>
    </source>
</evidence>
<keyword evidence="20" id="KW-1185">Reference proteome</keyword>
<dbReference type="AlphaFoldDB" id="A0A3L7JG66"/>
<dbReference type="Pfam" id="PF02896">
    <property type="entry name" value="PEP-utilizers_C"/>
    <property type="match status" value="1"/>
</dbReference>
<keyword evidence="7 15" id="KW-0479">Metal-binding</keyword>
<keyword evidence="19" id="KW-0670">Pyruvate</keyword>
<comment type="catalytic activity">
    <reaction evidence="12">
        <text>pyruvate + phosphate + ATP = phosphoenolpyruvate + AMP + diphosphate + H(+)</text>
        <dbReference type="Rhea" id="RHEA:10756"/>
        <dbReference type="ChEBI" id="CHEBI:15361"/>
        <dbReference type="ChEBI" id="CHEBI:15378"/>
        <dbReference type="ChEBI" id="CHEBI:30616"/>
        <dbReference type="ChEBI" id="CHEBI:33019"/>
        <dbReference type="ChEBI" id="CHEBI:43474"/>
        <dbReference type="ChEBI" id="CHEBI:58702"/>
        <dbReference type="ChEBI" id="CHEBI:456215"/>
        <dbReference type="EC" id="2.7.9.1"/>
    </reaction>
</comment>
<dbReference type="Gene3D" id="3.50.30.10">
    <property type="entry name" value="Phosphohistidine domain"/>
    <property type="match status" value="1"/>
</dbReference>
<keyword evidence="8" id="KW-0547">Nucleotide-binding</keyword>
<feature type="binding site" evidence="14">
    <location>
        <position position="767"/>
    </location>
    <ligand>
        <name>substrate</name>
    </ligand>
</feature>
<feature type="domain" description="Pyruvate phosphate dikinase AMP/ATP-binding" evidence="17">
    <location>
        <begin position="66"/>
        <end position="298"/>
    </location>
</feature>
<evidence type="ECO:0000313" key="20">
    <source>
        <dbReference type="Proteomes" id="UP000281094"/>
    </source>
</evidence>
<dbReference type="Gene3D" id="3.20.20.60">
    <property type="entry name" value="Phosphoenolpyruvate-binding domains"/>
    <property type="match status" value="1"/>
</dbReference>
<dbReference type="EMBL" id="RCWN01000001">
    <property type="protein sequence ID" value="RLQ87472.1"/>
    <property type="molecule type" value="Genomic_DNA"/>
</dbReference>
<evidence type="ECO:0000256" key="4">
    <source>
        <dbReference type="ARBA" id="ARBA00011994"/>
    </source>
</evidence>
<dbReference type="InterPro" id="IPR002192">
    <property type="entry name" value="PPDK_AMP/ATP-bd"/>
</dbReference>
<feature type="domain" description="PEP-utilising enzyme mobile" evidence="16">
    <location>
        <begin position="445"/>
        <end position="525"/>
    </location>
</feature>
<feature type="binding site" evidence="14">
    <location>
        <position position="791"/>
    </location>
    <ligand>
        <name>substrate</name>
    </ligand>
</feature>
<feature type="binding site" evidence="14">
    <location>
        <position position="789"/>
    </location>
    <ligand>
        <name>substrate</name>
    </ligand>
</feature>
<keyword evidence="10" id="KW-0067">ATP-binding</keyword>
<dbReference type="Pfam" id="PF00391">
    <property type="entry name" value="PEP-utilizers"/>
    <property type="match status" value="1"/>
</dbReference>
<keyword evidence="9 19" id="KW-0418">Kinase</keyword>
<dbReference type="PROSITE" id="PS00742">
    <property type="entry name" value="PEP_ENZYMES_2"/>
    <property type="match status" value="1"/>
</dbReference>
<evidence type="ECO:0000259" key="17">
    <source>
        <dbReference type="Pfam" id="PF01326"/>
    </source>
</evidence>
<comment type="function">
    <text evidence="2">Catalyzes the reversible phosphorylation of pyruvate and phosphate.</text>
</comment>
<evidence type="ECO:0000256" key="6">
    <source>
        <dbReference type="ARBA" id="ARBA00022679"/>
    </source>
</evidence>
<feature type="domain" description="Pyruvate phosphate dikinase AMP/ATP-binding" evidence="17">
    <location>
        <begin position="327"/>
        <end position="371"/>
    </location>
</feature>
<dbReference type="InterPro" id="IPR008279">
    <property type="entry name" value="PEP-util_enz_mobile_dom"/>
</dbReference>
<dbReference type="GO" id="GO:0046872">
    <property type="term" value="F:metal ion binding"/>
    <property type="evidence" value="ECO:0007669"/>
    <property type="project" value="UniProtKB-UniRule"/>
</dbReference>
<dbReference type="PANTHER" id="PTHR22931">
    <property type="entry name" value="PHOSPHOENOLPYRUVATE DIKINASE-RELATED"/>
    <property type="match status" value="1"/>
</dbReference>
<dbReference type="SUPFAM" id="SSF56059">
    <property type="entry name" value="Glutathione synthetase ATP-binding domain-like"/>
    <property type="match status" value="1"/>
</dbReference>
<evidence type="ECO:0000259" key="16">
    <source>
        <dbReference type="Pfam" id="PF00391"/>
    </source>
</evidence>
<evidence type="ECO:0000256" key="14">
    <source>
        <dbReference type="PIRSR" id="PIRSR000853-2"/>
    </source>
</evidence>
<proteinExistence type="inferred from homology"/>
<dbReference type="InterPro" id="IPR023151">
    <property type="entry name" value="PEP_util_CS"/>
</dbReference>
<dbReference type="SUPFAM" id="SSF51621">
    <property type="entry name" value="Phosphoenolpyruvate/pyruvate domain"/>
    <property type="match status" value="1"/>
</dbReference>
<evidence type="ECO:0000256" key="3">
    <source>
        <dbReference type="ARBA" id="ARBA00007837"/>
    </source>
</evidence>
<feature type="active site" description="Tele-phosphohistidine intermediate" evidence="13">
    <location>
        <position position="477"/>
    </location>
</feature>
<feature type="binding site" evidence="15">
    <location>
        <position position="767"/>
    </location>
    <ligand>
        <name>Mg(2+)</name>
        <dbReference type="ChEBI" id="CHEBI:18420"/>
    </ligand>
</feature>
<dbReference type="GO" id="GO:0016301">
    <property type="term" value="F:kinase activity"/>
    <property type="evidence" value="ECO:0007669"/>
    <property type="project" value="UniProtKB-UniRule"/>
</dbReference>
<comment type="caution">
    <text evidence="19">The sequence shown here is derived from an EMBL/GenBank/DDBJ whole genome shotgun (WGS) entry which is preliminary data.</text>
</comment>
<keyword evidence="6 19" id="KW-0808">Transferase</keyword>
<evidence type="ECO:0000256" key="7">
    <source>
        <dbReference type="ARBA" id="ARBA00022723"/>
    </source>
</evidence>
<feature type="domain" description="PEP-utilising enzyme C-terminal" evidence="18">
    <location>
        <begin position="540"/>
        <end position="891"/>
    </location>
</feature>
<dbReference type="PROSITE" id="PS00370">
    <property type="entry name" value="PEP_ENZYMES_PHOS_SITE"/>
    <property type="match status" value="1"/>
</dbReference>
<feature type="binding site" evidence="14">
    <location>
        <position position="583"/>
    </location>
    <ligand>
        <name>substrate</name>
    </ligand>
</feature>
<dbReference type="InterPro" id="IPR000121">
    <property type="entry name" value="PEP_util_C"/>
</dbReference>
<evidence type="ECO:0000256" key="5">
    <source>
        <dbReference type="ARBA" id="ARBA00020138"/>
    </source>
</evidence>
<dbReference type="NCBIfam" id="TIGR01828">
    <property type="entry name" value="pyru_phos_dikin"/>
    <property type="match status" value="1"/>
</dbReference>
<evidence type="ECO:0000256" key="13">
    <source>
        <dbReference type="PIRSR" id="PIRSR000853-1"/>
    </source>
</evidence>
<dbReference type="RefSeq" id="WP_121644440.1">
    <property type="nucleotide sequence ID" value="NZ_RCWN01000001.1"/>
</dbReference>
<accession>A0A3L7JG66</accession>
<dbReference type="Gene3D" id="3.30.1490.20">
    <property type="entry name" value="ATP-grasp fold, A domain"/>
    <property type="match status" value="1"/>
</dbReference>
<dbReference type="InterPro" id="IPR010121">
    <property type="entry name" value="Pyruvate_phosphate_dikinase"/>
</dbReference>
<dbReference type="Gene3D" id="3.30.470.20">
    <property type="entry name" value="ATP-grasp fold, B domain"/>
    <property type="match status" value="1"/>
</dbReference>
<reference evidence="19 20" key="1">
    <citation type="submission" date="2018-10" db="EMBL/GenBank/DDBJ databases">
        <title>Notoacmeibacter sp. M2BS9Y-3-1, whole genome shotgun sequence.</title>
        <authorList>
            <person name="Tuo L."/>
        </authorList>
    </citation>
    <scope>NUCLEOTIDE SEQUENCE [LARGE SCALE GENOMIC DNA]</scope>
    <source>
        <strain evidence="19 20">M2BS9Y-3-1</strain>
    </source>
</reference>
<comment type="cofactor">
    <cofactor evidence="1 12 15">
        <name>Mg(2+)</name>
        <dbReference type="ChEBI" id="CHEBI:18420"/>
    </cofactor>
</comment>
<keyword evidence="11 15" id="KW-0460">Magnesium</keyword>
<evidence type="ECO:0000256" key="8">
    <source>
        <dbReference type="ARBA" id="ARBA00022741"/>
    </source>
</evidence>
<evidence type="ECO:0000256" key="12">
    <source>
        <dbReference type="PIRNR" id="PIRNR000853"/>
    </source>
</evidence>
<evidence type="ECO:0000256" key="1">
    <source>
        <dbReference type="ARBA" id="ARBA00001946"/>
    </source>
</evidence>
<dbReference type="InterPro" id="IPR018274">
    <property type="entry name" value="PEP_util_AS"/>
</dbReference>
<feature type="binding site" evidence="14">
    <location>
        <position position="788"/>
    </location>
    <ligand>
        <name>substrate</name>
    </ligand>
</feature>
<evidence type="ECO:0000256" key="2">
    <source>
        <dbReference type="ARBA" id="ARBA00003144"/>
    </source>
</evidence>
<feature type="active site" description="Proton donor" evidence="13">
    <location>
        <position position="853"/>
    </location>
</feature>